<proteinExistence type="predicted"/>
<sequence length="239" mass="26942">MMIKCDPSAIARCPYKRSCGDNPYFLDGSDCDKFNQKVLEPPPTNADRIRSMSDKELAEFIILSPEMEFEVCRYCKYGNTVPDDRGQCLAPRGHCIAQDRCDALKIYLRQPVKEGQMMELQEAIIHTRQVAEGCGVDSCDCAYQHDQLGDWLEELQTYRALGTVEQLAQFAQAQQDGRLVVLPCKFGGTVYVIETNCVGLPVCIFESSFNNHMLYSVGKTVFLTREEAEAAITKENRPN</sequence>
<organism evidence="1">
    <name type="scientific">uncultured Eubacteriales bacterium</name>
    <dbReference type="NCBI Taxonomy" id="172733"/>
    <lineage>
        <taxon>Bacteria</taxon>
        <taxon>Bacillati</taxon>
        <taxon>Bacillota</taxon>
        <taxon>Clostridia</taxon>
        <taxon>Eubacteriales</taxon>
        <taxon>environmental samples</taxon>
    </lineage>
</organism>
<reference evidence="1" key="1">
    <citation type="submission" date="2016-04" db="EMBL/GenBank/DDBJ databases">
        <authorList>
            <person name="Evans L.H."/>
            <person name="Alamgir A."/>
            <person name="Owens N."/>
            <person name="Weber N.D."/>
            <person name="Virtaneva K."/>
            <person name="Barbian K."/>
            <person name="Babar A."/>
            <person name="Rosenke K."/>
        </authorList>
    </citation>
    <scope>NUCLEOTIDE SEQUENCE</scope>
    <source>
        <strain evidence="1">86</strain>
    </source>
</reference>
<name>A0A212JSQ7_9FIRM</name>
<accession>A0A212JSQ7</accession>
<gene>
    <name evidence="1" type="ORF">KL86CLO1_11652</name>
</gene>
<dbReference type="AlphaFoldDB" id="A0A212JSQ7"/>
<evidence type="ECO:0000313" key="1">
    <source>
        <dbReference type="EMBL" id="SBW02476.1"/>
    </source>
</evidence>
<dbReference type="EMBL" id="FLUN01000001">
    <property type="protein sequence ID" value="SBW02476.1"/>
    <property type="molecule type" value="Genomic_DNA"/>
</dbReference>
<protein>
    <submittedName>
        <fullName evidence="1">Uncharacterized protein</fullName>
    </submittedName>
</protein>